<keyword evidence="2" id="KW-1185">Reference proteome</keyword>
<dbReference type="Proteomes" id="UP000001203">
    <property type="component" value="Chromosome circular"/>
</dbReference>
<sequence length="147" mass="16981">MVDYKQDLWPDEIKTTEIISPVTIIKEQGKILGRKTNNIVVGEVKTFNSSTKLIDFPFTYRFVLVCSSINYEYRLFDFAFPIEIYPIKIIPDTSIANELSLSPRNPEIKIDLEEEFIEILKKIFSAQKTVKIITTLLAQSQDIKDES</sequence>
<dbReference type="RefSeq" id="WP_009544863.1">
    <property type="nucleotide sequence ID" value="NC_010546.1"/>
</dbReference>
<dbReference type="HOGENOM" id="CLU_1764979_0_0_3"/>
<evidence type="ECO:0000313" key="2">
    <source>
        <dbReference type="Proteomes" id="UP000001203"/>
    </source>
</evidence>
<dbReference type="KEGG" id="cyt:cce_2441"/>
<proteinExistence type="predicted"/>
<dbReference type="AlphaFoldDB" id="B1WRE0"/>
<dbReference type="OrthoDB" id="9553565at2"/>
<dbReference type="eggNOG" id="ENOG5033CDD">
    <property type="taxonomic scope" value="Bacteria"/>
</dbReference>
<dbReference type="EMBL" id="CP000806">
    <property type="protein sequence ID" value="ACB51789.1"/>
    <property type="molecule type" value="Genomic_DNA"/>
</dbReference>
<protein>
    <submittedName>
        <fullName evidence="1">Uncharacterized protein</fullName>
    </submittedName>
</protein>
<accession>B1WRE0</accession>
<dbReference type="STRING" id="43989.cce_2441"/>
<gene>
    <name evidence="1" type="ordered locus">cce_2441</name>
</gene>
<organism evidence="1 2">
    <name type="scientific">Crocosphaera subtropica (strain ATCC 51142 / BH68)</name>
    <name type="common">Cyanothece sp. (strain ATCC 51142)</name>
    <dbReference type="NCBI Taxonomy" id="43989"/>
    <lineage>
        <taxon>Bacteria</taxon>
        <taxon>Bacillati</taxon>
        <taxon>Cyanobacteriota</taxon>
        <taxon>Cyanophyceae</taxon>
        <taxon>Oscillatoriophycideae</taxon>
        <taxon>Chroococcales</taxon>
        <taxon>Aphanothecaceae</taxon>
        <taxon>Crocosphaera</taxon>
        <taxon>Crocosphaera subtropica</taxon>
    </lineage>
</organism>
<evidence type="ECO:0000313" key="1">
    <source>
        <dbReference type="EMBL" id="ACB51789.1"/>
    </source>
</evidence>
<name>B1WRE0_CROS5</name>
<reference evidence="1 2" key="1">
    <citation type="journal article" date="2008" name="Proc. Natl. Acad. Sci. U.S.A.">
        <title>The genome of Cyanothece 51142, a unicellular diazotrophic cyanobacterium important in the marine nitrogen cycle.</title>
        <authorList>
            <person name="Welsh E.A."/>
            <person name="Liberton M."/>
            <person name="Stoeckel J."/>
            <person name="Loh T."/>
            <person name="Elvitigala T."/>
            <person name="Wang C."/>
            <person name="Wollam A."/>
            <person name="Fulton R.S."/>
            <person name="Clifton S.W."/>
            <person name="Jacobs J.M."/>
            <person name="Aurora R."/>
            <person name="Ghosh B.K."/>
            <person name="Sherman L.A."/>
            <person name="Smith R.D."/>
            <person name="Wilson R.K."/>
            <person name="Pakrasi H.B."/>
        </authorList>
    </citation>
    <scope>NUCLEOTIDE SEQUENCE [LARGE SCALE GENOMIC DNA]</scope>
    <source>
        <strain evidence="2">ATCC 51142 / BH68</strain>
    </source>
</reference>